<comment type="caution">
    <text evidence="3">The sequence shown here is derived from an EMBL/GenBank/DDBJ whole genome shotgun (WGS) entry which is preliminary data.</text>
</comment>
<dbReference type="RefSeq" id="WP_309799151.1">
    <property type="nucleotide sequence ID" value="NZ_BAAAHY010000005.1"/>
</dbReference>
<dbReference type="Pfam" id="PF03061">
    <property type="entry name" value="4HBT"/>
    <property type="match status" value="1"/>
</dbReference>
<dbReference type="EMBL" id="JAVDQF010000001">
    <property type="protein sequence ID" value="MDR6270224.1"/>
    <property type="molecule type" value="Genomic_DNA"/>
</dbReference>
<protein>
    <submittedName>
        <fullName evidence="3">Acyl-CoA thioesterase</fullName>
        <ecNumber evidence="3">3.1.2.-</ecNumber>
    </submittedName>
</protein>
<dbReference type="InterPro" id="IPR029069">
    <property type="entry name" value="HotDog_dom_sf"/>
</dbReference>
<proteinExistence type="predicted"/>
<evidence type="ECO:0000259" key="2">
    <source>
        <dbReference type="Pfam" id="PF03061"/>
    </source>
</evidence>
<keyword evidence="4" id="KW-1185">Reference proteome</keyword>
<feature type="domain" description="Thioesterase" evidence="2">
    <location>
        <begin position="41"/>
        <end position="115"/>
    </location>
</feature>
<dbReference type="PANTHER" id="PTHR42856:SF1">
    <property type="entry name" value="ACYL-COENZYME A THIOESTERASE PAAI"/>
    <property type="match status" value="1"/>
</dbReference>
<name>A0ABU1JDK5_9MICC</name>
<evidence type="ECO:0000256" key="1">
    <source>
        <dbReference type="ARBA" id="ARBA00022801"/>
    </source>
</evidence>
<gene>
    <name evidence="3" type="ORF">JOE69_002462</name>
</gene>
<dbReference type="NCBIfam" id="TIGR00369">
    <property type="entry name" value="unchar_dom_1"/>
    <property type="match status" value="1"/>
</dbReference>
<keyword evidence="1 3" id="KW-0378">Hydrolase</keyword>
<dbReference type="GO" id="GO:0016787">
    <property type="term" value="F:hydrolase activity"/>
    <property type="evidence" value="ECO:0007669"/>
    <property type="project" value="UniProtKB-KW"/>
</dbReference>
<dbReference type="InterPro" id="IPR052723">
    <property type="entry name" value="Acyl-CoA_thioesterase_PaaI"/>
</dbReference>
<dbReference type="EC" id="3.1.2.-" evidence="3"/>
<dbReference type="InterPro" id="IPR006683">
    <property type="entry name" value="Thioestr_dom"/>
</dbReference>
<dbReference type="CDD" id="cd03443">
    <property type="entry name" value="PaaI_thioesterase"/>
    <property type="match status" value="1"/>
</dbReference>
<sequence>MTHPMLADDAASGWLGVAIEKIDDGHATLSMVLRPEMMNGFGVSHGGMIFALADSAFAFACNPAGSDGSSQTVAAGADINFLAPSHAGQKLTAVADRRSSNGRSGLYDVQVFAESADGAQQLIAEFRGRSRTIPTRRSTQ</sequence>
<reference evidence="3 4" key="1">
    <citation type="submission" date="2023-07" db="EMBL/GenBank/DDBJ databases">
        <title>Sequencing the genomes of 1000 actinobacteria strains.</title>
        <authorList>
            <person name="Klenk H.-P."/>
        </authorList>
    </citation>
    <scope>NUCLEOTIDE SEQUENCE [LARGE SCALE GENOMIC DNA]</scope>
    <source>
        <strain evidence="3 4">DSM 14555</strain>
    </source>
</reference>
<dbReference type="Gene3D" id="3.10.129.10">
    <property type="entry name" value="Hotdog Thioesterase"/>
    <property type="match status" value="1"/>
</dbReference>
<dbReference type="Proteomes" id="UP001185069">
    <property type="component" value="Unassembled WGS sequence"/>
</dbReference>
<dbReference type="PANTHER" id="PTHR42856">
    <property type="entry name" value="ACYL-COENZYME A THIOESTERASE PAAI"/>
    <property type="match status" value="1"/>
</dbReference>
<evidence type="ECO:0000313" key="4">
    <source>
        <dbReference type="Proteomes" id="UP001185069"/>
    </source>
</evidence>
<organism evidence="3 4">
    <name type="scientific">Arthrobacter russicus</name>
    <dbReference type="NCBI Taxonomy" id="172040"/>
    <lineage>
        <taxon>Bacteria</taxon>
        <taxon>Bacillati</taxon>
        <taxon>Actinomycetota</taxon>
        <taxon>Actinomycetes</taxon>
        <taxon>Micrococcales</taxon>
        <taxon>Micrococcaceae</taxon>
        <taxon>Arthrobacter</taxon>
    </lineage>
</organism>
<dbReference type="InterPro" id="IPR003736">
    <property type="entry name" value="PAAI_dom"/>
</dbReference>
<evidence type="ECO:0000313" key="3">
    <source>
        <dbReference type="EMBL" id="MDR6270224.1"/>
    </source>
</evidence>
<dbReference type="SUPFAM" id="SSF54637">
    <property type="entry name" value="Thioesterase/thiol ester dehydrase-isomerase"/>
    <property type="match status" value="1"/>
</dbReference>
<accession>A0ABU1JDK5</accession>